<comment type="pathway">
    <text evidence="2 9">Carbohydrate degradation; pentose phosphate pathway; D-glyceraldehyde 3-phosphate and beta-D-fructose 6-phosphate from D-ribose 5-phosphate and D-xylulose 5-phosphate (non-oxidative stage): step 2/3.</text>
</comment>
<dbReference type="PROSITE" id="PS01054">
    <property type="entry name" value="TRANSALDOLASE_1"/>
    <property type="match status" value="1"/>
</dbReference>
<dbReference type="GO" id="GO:0016832">
    <property type="term" value="F:aldehyde-lyase activity"/>
    <property type="evidence" value="ECO:0007669"/>
    <property type="project" value="InterPro"/>
</dbReference>
<keyword evidence="4 9" id="KW-0963">Cytoplasm</keyword>
<comment type="function">
    <text evidence="9">Transaldolase is important for the balance of metabolites in the pentose-phosphate pathway.</text>
</comment>
<keyword evidence="6 9" id="KW-0570">Pentose shunt</keyword>
<comment type="similarity">
    <text evidence="3 9">Belongs to the transaldolase family. Type 3B subfamily.</text>
</comment>
<dbReference type="GO" id="GO:0006098">
    <property type="term" value="P:pentose-phosphate shunt"/>
    <property type="evidence" value="ECO:0007669"/>
    <property type="project" value="UniProtKB-UniRule"/>
</dbReference>
<sequence>MKFFLDTANIEEIRSVADSGLLDGVTTNPSLVSKETGTFQEMLKEICRIVPGPVSAEVVSTDTEGMLAEARVLAKIAPNIVVKIPTIPAGVKAVNILHGENIATNATLVFSSNQALLMAKAGATYVSPFIGRLDDAGAEGMDLIEEIVAIYSNYAFDTEIIVASIRHPGHVRDAAILGADIATMPYKVMKALFHHPLTDVGLAKFLEDWKKVPKD</sequence>
<dbReference type="InterPro" id="IPR033919">
    <property type="entry name" value="TSA/FSA_arc/bac"/>
</dbReference>
<evidence type="ECO:0000256" key="7">
    <source>
        <dbReference type="ARBA" id="ARBA00023270"/>
    </source>
</evidence>
<dbReference type="InterPro" id="IPR004731">
    <property type="entry name" value="Transaldolase_3B/F6P_aldolase"/>
</dbReference>
<dbReference type="PANTHER" id="PTHR10683:SF40">
    <property type="entry name" value="FRUCTOSE-6-PHOSPHATE ALDOLASE 1-RELATED"/>
    <property type="match status" value="1"/>
</dbReference>
<dbReference type="NCBIfam" id="TIGR00875">
    <property type="entry name" value="fsa_talC_mipB"/>
    <property type="match status" value="1"/>
</dbReference>
<dbReference type="Proteomes" id="UP000777784">
    <property type="component" value="Unassembled WGS sequence"/>
</dbReference>
<evidence type="ECO:0000256" key="2">
    <source>
        <dbReference type="ARBA" id="ARBA00004857"/>
    </source>
</evidence>
<evidence type="ECO:0000256" key="1">
    <source>
        <dbReference type="ARBA" id="ARBA00004496"/>
    </source>
</evidence>
<dbReference type="EMBL" id="JAHJDP010000028">
    <property type="protein sequence ID" value="MBU2690284.1"/>
    <property type="molecule type" value="Genomic_DNA"/>
</dbReference>
<dbReference type="GO" id="GO:0005975">
    <property type="term" value="P:carbohydrate metabolic process"/>
    <property type="evidence" value="ECO:0007669"/>
    <property type="project" value="InterPro"/>
</dbReference>
<dbReference type="InterPro" id="IPR022999">
    <property type="entry name" value="Transaldolase_3B"/>
</dbReference>
<evidence type="ECO:0000256" key="4">
    <source>
        <dbReference type="ARBA" id="ARBA00022490"/>
    </source>
</evidence>
<dbReference type="Pfam" id="PF00923">
    <property type="entry name" value="TAL_FSA"/>
    <property type="match status" value="1"/>
</dbReference>
<evidence type="ECO:0000256" key="8">
    <source>
        <dbReference type="ARBA" id="ARBA00048810"/>
    </source>
</evidence>
<dbReference type="PANTHER" id="PTHR10683">
    <property type="entry name" value="TRANSALDOLASE"/>
    <property type="match status" value="1"/>
</dbReference>
<protein>
    <recommendedName>
        <fullName evidence="9">Probable transaldolase</fullName>
        <ecNumber evidence="9">2.2.1.2</ecNumber>
    </recommendedName>
</protein>
<dbReference type="GO" id="GO:0004801">
    <property type="term" value="F:transaldolase activity"/>
    <property type="evidence" value="ECO:0007669"/>
    <property type="project" value="UniProtKB-UniRule"/>
</dbReference>
<dbReference type="Gene3D" id="3.20.20.70">
    <property type="entry name" value="Aldolase class I"/>
    <property type="match status" value="1"/>
</dbReference>
<proteinExistence type="inferred from homology"/>
<evidence type="ECO:0000256" key="3">
    <source>
        <dbReference type="ARBA" id="ARBA00005740"/>
    </source>
</evidence>
<dbReference type="GO" id="GO:0005737">
    <property type="term" value="C:cytoplasm"/>
    <property type="evidence" value="ECO:0007669"/>
    <property type="project" value="UniProtKB-SubCell"/>
</dbReference>
<evidence type="ECO:0000313" key="10">
    <source>
        <dbReference type="EMBL" id="MBU2690284.1"/>
    </source>
</evidence>
<dbReference type="EC" id="2.2.1.2" evidence="9"/>
<comment type="subcellular location">
    <subcellularLocation>
        <location evidence="1 9">Cytoplasm</location>
    </subcellularLocation>
</comment>
<gene>
    <name evidence="10" type="primary">fsa</name>
    <name evidence="9" type="synonym">tal</name>
    <name evidence="10" type="ORF">KJ970_05090</name>
</gene>
<evidence type="ECO:0000313" key="11">
    <source>
        <dbReference type="Proteomes" id="UP000777784"/>
    </source>
</evidence>
<dbReference type="HAMAP" id="MF_00494">
    <property type="entry name" value="Transaldolase_3b"/>
    <property type="match status" value="1"/>
</dbReference>
<keyword evidence="7 9" id="KW-0704">Schiff base</keyword>
<feature type="active site" description="Schiff-base intermediate with substrate" evidence="9">
    <location>
        <position position="83"/>
    </location>
</feature>
<dbReference type="InterPro" id="IPR018225">
    <property type="entry name" value="Transaldolase_AS"/>
</dbReference>
<dbReference type="CDD" id="cd00956">
    <property type="entry name" value="Transaldolase_FSA"/>
    <property type="match status" value="1"/>
</dbReference>
<comment type="caution">
    <text evidence="10">The sequence shown here is derived from an EMBL/GenBank/DDBJ whole genome shotgun (WGS) entry which is preliminary data.</text>
</comment>
<dbReference type="FunFam" id="3.20.20.70:FF:000018">
    <property type="entry name" value="Probable transaldolase"/>
    <property type="match status" value="1"/>
</dbReference>
<dbReference type="AlphaFoldDB" id="A0A948RV59"/>
<accession>A0A948RV59</accession>
<evidence type="ECO:0000256" key="6">
    <source>
        <dbReference type="ARBA" id="ARBA00023126"/>
    </source>
</evidence>
<reference evidence="10" key="1">
    <citation type="submission" date="2021-05" db="EMBL/GenBank/DDBJ databases">
        <title>Energy efficiency and biological interactions define the core microbiome of deep oligotrophic groundwater.</title>
        <authorList>
            <person name="Mehrshad M."/>
            <person name="Lopez-Fernandez M."/>
            <person name="Bell E."/>
            <person name="Bernier-Latmani R."/>
            <person name="Bertilsson S."/>
            <person name="Dopson M."/>
        </authorList>
    </citation>
    <scope>NUCLEOTIDE SEQUENCE</scope>
    <source>
        <strain evidence="10">Modern_marine.mb.64</strain>
    </source>
</reference>
<comment type="catalytic activity">
    <reaction evidence="8 9">
        <text>D-sedoheptulose 7-phosphate + D-glyceraldehyde 3-phosphate = D-erythrose 4-phosphate + beta-D-fructose 6-phosphate</text>
        <dbReference type="Rhea" id="RHEA:17053"/>
        <dbReference type="ChEBI" id="CHEBI:16897"/>
        <dbReference type="ChEBI" id="CHEBI:57483"/>
        <dbReference type="ChEBI" id="CHEBI:57634"/>
        <dbReference type="ChEBI" id="CHEBI:59776"/>
        <dbReference type="EC" id="2.2.1.2"/>
    </reaction>
</comment>
<evidence type="ECO:0000256" key="9">
    <source>
        <dbReference type="HAMAP-Rule" id="MF_00494"/>
    </source>
</evidence>
<dbReference type="SUPFAM" id="SSF51569">
    <property type="entry name" value="Aldolase"/>
    <property type="match status" value="1"/>
</dbReference>
<keyword evidence="5 9" id="KW-0808">Transferase</keyword>
<name>A0A948RV59_UNCEI</name>
<dbReference type="InterPro" id="IPR001585">
    <property type="entry name" value="TAL/FSA"/>
</dbReference>
<organism evidence="10 11">
    <name type="scientific">Eiseniibacteriota bacterium</name>
    <dbReference type="NCBI Taxonomy" id="2212470"/>
    <lineage>
        <taxon>Bacteria</taxon>
        <taxon>Candidatus Eiseniibacteriota</taxon>
    </lineage>
</organism>
<dbReference type="InterPro" id="IPR013785">
    <property type="entry name" value="Aldolase_TIM"/>
</dbReference>
<evidence type="ECO:0000256" key="5">
    <source>
        <dbReference type="ARBA" id="ARBA00022679"/>
    </source>
</evidence>